<evidence type="ECO:0000256" key="3">
    <source>
        <dbReference type="PROSITE-ProRule" id="PRU01091"/>
    </source>
</evidence>
<dbReference type="Proteomes" id="UP000092713">
    <property type="component" value="Unassembled WGS sequence"/>
</dbReference>
<keyword evidence="7" id="KW-1185">Reference proteome</keyword>
<keyword evidence="1 3" id="KW-0238">DNA-binding</keyword>
<dbReference type="InterPro" id="IPR001867">
    <property type="entry name" value="OmpR/PhoB-type_DNA-bd"/>
</dbReference>
<evidence type="ECO:0000313" key="6">
    <source>
        <dbReference type="EMBL" id="OBV39697.1"/>
    </source>
</evidence>
<dbReference type="PROSITE" id="PS51755">
    <property type="entry name" value="OMPR_PHOB"/>
    <property type="match status" value="1"/>
</dbReference>
<gene>
    <name evidence="6" type="ORF">ASR47_101188</name>
</gene>
<evidence type="ECO:0000256" key="2">
    <source>
        <dbReference type="PROSITE-ProRule" id="PRU00169"/>
    </source>
</evidence>
<evidence type="ECO:0000259" key="4">
    <source>
        <dbReference type="PROSITE" id="PS50110"/>
    </source>
</evidence>
<dbReference type="SMART" id="SM00448">
    <property type="entry name" value="REC"/>
    <property type="match status" value="1"/>
</dbReference>
<evidence type="ECO:0000313" key="7">
    <source>
        <dbReference type="Proteomes" id="UP000092713"/>
    </source>
</evidence>
<dbReference type="CDD" id="cd17574">
    <property type="entry name" value="REC_OmpR"/>
    <property type="match status" value="1"/>
</dbReference>
<comment type="caution">
    <text evidence="6">The sequence shown here is derived from an EMBL/GenBank/DDBJ whole genome shotgun (WGS) entry which is preliminary data.</text>
</comment>
<name>A0A1A7C1T6_9BURK</name>
<dbReference type="PANTHER" id="PTHR48111:SF59">
    <property type="entry name" value="TRANSCRIPTIONAL REGULATORY PROTEIN BAER"/>
    <property type="match status" value="1"/>
</dbReference>
<protein>
    <submittedName>
        <fullName evidence="6">DNA-binding response regulator, OmpR family</fullName>
    </submittedName>
</protein>
<accession>A0A1A7C1T6</accession>
<dbReference type="PROSITE" id="PS50110">
    <property type="entry name" value="RESPONSE_REGULATORY"/>
    <property type="match status" value="1"/>
</dbReference>
<sequence>MNYARQKILVVEDHLDSASVLEGYLLKDGFEVRIAADGALALEMHAQWQPDLILLDVMLPRISGTDVLAAVRRIGDTPIIMVTAVGDESDKLGALRYGADDYVVKPYSPKEVVVRVHAVLRRSRPTQLAGKLLRHGLLTVDTDAVQASVSDGEGQASMLTLTPAEFNLLARFVRTPSKAFTRQELLDVCNPDSDALERVVDVHIFNLRRKLGQHGIDGVLLTVRGFGYRYQ</sequence>
<dbReference type="PANTHER" id="PTHR48111">
    <property type="entry name" value="REGULATOR OF RPOS"/>
    <property type="match status" value="1"/>
</dbReference>
<feature type="DNA-binding region" description="OmpR/PhoB-type" evidence="3">
    <location>
        <begin position="130"/>
        <end position="231"/>
    </location>
</feature>
<feature type="modified residue" description="4-aspartylphosphate" evidence="2">
    <location>
        <position position="56"/>
    </location>
</feature>
<dbReference type="CDD" id="cd00383">
    <property type="entry name" value="trans_reg_C"/>
    <property type="match status" value="1"/>
</dbReference>
<dbReference type="Pfam" id="PF00072">
    <property type="entry name" value="Response_reg"/>
    <property type="match status" value="1"/>
</dbReference>
<dbReference type="Gene3D" id="3.40.50.2300">
    <property type="match status" value="1"/>
</dbReference>
<evidence type="ECO:0000256" key="1">
    <source>
        <dbReference type="ARBA" id="ARBA00023125"/>
    </source>
</evidence>
<evidence type="ECO:0000259" key="5">
    <source>
        <dbReference type="PROSITE" id="PS51755"/>
    </source>
</evidence>
<dbReference type="SMART" id="SM00862">
    <property type="entry name" value="Trans_reg_C"/>
    <property type="match status" value="1"/>
</dbReference>
<dbReference type="EMBL" id="LOCQ01000052">
    <property type="protein sequence ID" value="OBV39697.1"/>
    <property type="molecule type" value="Genomic_DNA"/>
</dbReference>
<dbReference type="GO" id="GO:0005829">
    <property type="term" value="C:cytosol"/>
    <property type="evidence" value="ECO:0007669"/>
    <property type="project" value="TreeGrafter"/>
</dbReference>
<dbReference type="STRING" id="1747903.ASR47_101188"/>
<dbReference type="InterPro" id="IPR001789">
    <property type="entry name" value="Sig_transdc_resp-reg_receiver"/>
</dbReference>
<dbReference type="RefSeq" id="WP_065307758.1">
    <property type="nucleotide sequence ID" value="NZ_LOCQ01000052.1"/>
</dbReference>
<keyword evidence="2" id="KW-0597">Phosphoprotein</keyword>
<feature type="domain" description="Response regulatory" evidence="4">
    <location>
        <begin position="7"/>
        <end position="120"/>
    </location>
</feature>
<dbReference type="Gene3D" id="1.10.10.10">
    <property type="entry name" value="Winged helix-like DNA-binding domain superfamily/Winged helix DNA-binding domain"/>
    <property type="match status" value="1"/>
</dbReference>
<dbReference type="GO" id="GO:0000976">
    <property type="term" value="F:transcription cis-regulatory region binding"/>
    <property type="evidence" value="ECO:0007669"/>
    <property type="project" value="TreeGrafter"/>
</dbReference>
<dbReference type="Gene3D" id="6.10.250.690">
    <property type="match status" value="1"/>
</dbReference>
<dbReference type="AlphaFoldDB" id="A0A1A7C1T6"/>
<dbReference type="SUPFAM" id="SSF52172">
    <property type="entry name" value="CheY-like"/>
    <property type="match status" value="1"/>
</dbReference>
<dbReference type="GO" id="GO:0006355">
    <property type="term" value="P:regulation of DNA-templated transcription"/>
    <property type="evidence" value="ECO:0007669"/>
    <property type="project" value="InterPro"/>
</dbReference>
<dbReference type="SUPFAM" id="SSF46894">
    <property type="entry name" value="C-terminal effector domain of the bipartite response regulators"/>
    <property type="match status" value="1"/>
</dbReference>
<feature type="domain" description="OmpR/PhoB-type" evidence="5">
    <location>
        <begin position="130"/>
        <end position="231"/>
    </location>
</feature>
<dbReference type="InterPro" id="IPR016032">
    <property type="entry name" value="Sig_transdc_resp-reg_C-effctor"/>
</dbReference>
<dbReference type="InterPro" id="IPR036388">
    <property type="entry name" value="WH-like_DNA-bd_sf"/>
</dbReference>
<dbReference type="InterPro" id="IPR011006">
    <property type="entry name" value="CheY-like_superfamily"/>
</dbReference>
<dbReference type="InterPro" id="IPR039420">
    <property type="entry name" value="WalR-like"/>
</dbReference>
<reference evidence="6 7" key="1">
    <citation type="submission" date="2016-04" db="EMBL/GenBank/DDBJ databases">
        <title>Draft genome sequence of Janthinobacterium psychrotolerans sp. nov., isolated from freshwater sediments in Denmark.</title>
        <authorList>
            <person name="Gong X."/>
            <person name="Skrivergaard S."/>
            <person name="Korsgaard B.S."/>
            <person name="Schreiber L."/>
            <person name="Marshall I.P."/>
            <person name="Finster K."/>
            <person name="Schramm A."/>
        </authorList>
    </citation>
    <scope>NUCLEOTIDE SEQUENCE [LARGE SCALE GENOMIC DNA]</scope>
    <source>
        <strain evidence="6 7">S3-2</strain>
    </source>
</reference>
<dbReference type="GO" id="GO:0032993">
    <property type="term" value="C:protein-DNA complex"/>
    <property type="evidence" value="ECO:0007669"/>
    <property type="project" value="TreeGrafter"/>
</dbReference>
<dbReference type="Pfam" id="PF00486">
    <property type="entry name" value="Trans_reg_C"/>
    <property type="match status" value="1"/>
</dbReference>
<proteinExistence type="predicted"/>
<organism evidence="6 7">
    <name type="scientific">Janthinobacterium psychrotolerans</name>
    <dbReference type="NCBI Taxonomy" id="1747903"/>
    <lineage>
        <taxon>Bacteria</taxon>
        <taxon>Pseudomonadati</taxon>
        <taxon>Pseudomonadota</taxon>
        <taxon>Betaproteobacteria</taxon>
        <taxon>Burkholderiales</taxon>
        <taxon>Oxalobacteraceae</taxon>
        <taxon>Janthinobacterium</taxon>
    </lineage>
</organism>
<dbReference type="GO" id="GO:0000156">
    <property type="term" value="F:phosphorelay response regulator activity"/>
    <property type="evidence" value="ECO:0007669"/>
    <property type="project" value="TreeGrafter"/>
</dbReference>